<dbReference type="Gene3D" id="3.40.50.150">
    <property type="entry name" value="Vaccinia Virus protein VP39"/>
    <property type="match status" value="1"/>
</dbReference>
<dbReference type="STRING" id="745531.A0A0C3NPS1"/>
<evidence type="ECO:0008006" key="3">
    <source>
        <dbReference type="Google" id="ProtNLM"/>
    </source>
</evidence>
<name>A0A0C3NPS1_PHLG1</name>
<dbReference type="InterPro" id="IPR029063">
    <property type="entry name" value="SAM-dependent_MTases_sf"/>
</dbReference>
<keyword evidence="2" id="KW-1185">Reference proteome</keyword>
<dbReference type="CDD" id="cd02440">
    <property type="entry name" value="AdoMet_MTases"/>
    <property type="match status" value="1"/>
</dbReference>
<organism evidence="1 2">
    <name type="scientific">Phlebiopsis gigantea (strain 11061_1 CR5-6)</name>
    <name type="common">White-rot fungus</name>
    <name type="synonym">Peniophora gigantea</name>
    <dbReference type="NCBI Taxonomy" id="745531"/>
    <lineage>
        <taxon>Eukaryota</taxon>
        <taxon>Fungi</taxon>
        <taxon>Dikarya</taxon>
        <taxon>Basidiomycota</taxon>
        <taxon>Agaricomycotina</taxon>
        <taxon>Agaricomycetes</taxon>
        <taxon>Polyporales</taxon>
        <taxon>Phanerochaetaceae</taxon>
        <taxon>Phlebiopsis</taxon>
    </lineage>
</organism>
<gene>
    <name evidence="1" type="ORF">PHLGIDRAFT_30157</name>
</gene>
<evidence type="ECO:0000313" key="1">
    <source>
        <dbReference type="EMBL" id="KIP07144.1"/>
    </source>
</evidence>
<dbReference type="OrthoDB" id="407325at2759"/>
<dbReference type="AlphaFoldDB" id="A0A0C3NPS1"/>
<dbReference type="InterPro" id="IPR019410">
    <property type="entry name" value="Methyltransf_16"/>
</dbReference>
<protein>
    <recommendedName>
        <fullName evidence="3">Nicotinamide N-methyltransferase</fullName>
    </recommendedName>
</protein>
<dbReference type="HOGENOM" id="CLU_032409_2_1_1"/>
<dbReference type="SUPFAM" id="SSF53335">
    <property type="entry name" value="S-adenosyl-L-methionine-dependent methyltransferases"/>
    <property type="match status" value="1"/>
</dbReference>
<sequence length="294" mass="32415">MQETAEPEDLLSDSLHILYGYTPITHASAGSLFRYTLHPLLPTSSESNSPIDANNANVITLVTPNTLANNWALHASSIWTSALYVADHLDGLHLPAHIRAAADAGWLPLRVLELGAGAGLPSIVIAKTHPGSRVVVTASDYPDVQLIAALEENVRRNGVADRCGVVPHAWGSDPSPFWSNEDGSEEEGFDVVVAADTLWNSDLHGSFLKTLQQVLRRTKDARIYLIAGLHTGRYTLHAFMQMIEDYGLVLVSVVEREVNGTLSRLWDVSRAEGEDEKERRHWVVDMELKWKNIT</sequence>
<evidence type="ECO:0000313" key="2">
    <source>
        <dbReference type="Proteomes" id="UP000053257"/>
    </source>
</evidence>
<proteinExistence type="predicted"/>
<reference evidence="1 2" key="1">
    <citation type="journal article" date="2014" name="PLoS Genet.">
        <title>Analysis of the Phlebiopsis gigantea genome, transcriptome and secretome provides insight into its pioneer colonization strategies of wood.</title>
        <authorList>
            <person name="Hori C."/>
            <person name="Ishida T."/>
            <person name="Igarashi K."/>
            <person name="Samejima M."/>
            <person name="Suzuki H."/>
            <person name="Master E."/>
            <person name="Ferreira P."/>
            <person name="Ruiz-Duenas F.J."/>
            <person name="Held B."/>
            <person name="Canessa P."/>
            <person name="Larrondo L.F."/>
            <person name="Schmoll M."/>
            <person name="Druzhinina I.S."/>
            <person name="Kubicek C.P."/>
            <person name="Gaskell J.A."/>
            <person name="Kersten P."/>
            <person name="St John F."/>
            <person name="Glasner J."/>
            <person name="Sabat G."/>
            <person name="Splinter BonDurant S."/>
            <person name="Syed K."/>
            <person name="Yadav J."/>
            <person name="Mgbeahuruike A.C."/>
            <person name="Kovalchuk A."/>
            <person name="Asiegbu F.O."/>
            <person name="Lackner G."/>
            <person name="Hoffmeister D."/>
            <person name="Rencoret J."/>
            <person name="Gutierrez A."/>
            <person name="Sun H."/>
            <person name="Lindquist E."/>
            <person name="Barry K."/>
            <person name="Riley R."/>
            <person name="Grigoriev I.V."/>
            <person name="Henrissat B."/>
            <person name="Kues U."/>
            <person name="Berka R.M."/>
            <person name="Martinez A.T."/>
            <person name="Covert S.F."/>
            <person name="Blanchette R.A."/>
            <person name="Cullen D."/>
        </authorList>
    </citation>
    <scope>NUCLEOTIDE SEQUENCE [LARGE SCALE GENOMIC DNA]</scope>
    <source>
        <strain evidence="1 2">11061_1 CR5-6</strain>
    </source>
</reference>
<dbReference type="Proteomes" id="UP000053257">
    <property type="component" value="Unassembled WGS sequence"/>
</dbReference>
<dbReference type="PANTHER" id="PTHR14614">
    <property type="entry name" value="HEPATOCELLULAR CARCINOMA-ASSOCIATED ANTIGEN"/>
    <property type="match status" value="1"/>
</dbReference>
<accession>A0A0C3NPS1</accession>
<dbReference type="Pfam" id="PF10294">
    <property type="entry name" value="Methyltransf_16"/>
    <property type="match status" value="1"/>
</dbReference>
<dbReference type="EMBL" id="KN840503">
    <property type="protein sequence ID" value="KIP07144.1"/>
    <property type="molecule type" value="Genomic_DNA"/>
</dbReference>
<dbReference type="GO" id="GO:0008757">
    <property type="term" value="F:S-adenosylmethionine-dependent methyltransferase activity"/>
    <property type="evidence" value="ECO:0007669"/>
    <property type="project" value="UniProtKB-ARBA"/>
</dbReference>